<evidence type="ECO:0000313" key="2">
    <source>
        <dbReference type="EMBL" id="EFW18287.1"/>
    </source>
</evidence>
<proteinExistence type="predicted"/>
<dbReference type="Proteomes" id="UP000002497">
    <property type="component" value="Unassembled WGS sequence"/>
</dbReference>
<reference evidence="3" key="2">
    <citation type="submission" date="2010-03" db="EMBL/GenBank/DDBJ databases">
        <title>The genome sequence of Coccidioides posadasii strain Silveira.</title>
        <authorList>
            <consortium name="The Broad Institute Genome Sequencing Center for Infectious Disease"/>
            <person name="Neafsey D."/>
            <person name="Orbach M."/>
            <person name="Henn M.R."/>
            <person name="Cole G.T."/>
            <person name="Galgiani J."/>
            <person name="Gardner M.J."/>
            <person name="Kirkland T.N."/>
            <person name="Taylor J.W."/>
            <person name="Young S.K."/>
            <person name="Zeng Q."/>
            <person name="Koehrsen M."/>
            <person name="Alvarado L."/>
            <person name="Berlin A."/>
            <person name="Borenstein D."/>
            <person name="Chapman S.B."/>
            <person name="Chen Z."/>
            <person name="Engels R."/>
            <person name="Freedman E."/>
            <person name="Gellesch M."/>
            <person name="Goldberg J."/>
            <person name="Griggs A."/>
            <person name="Gujja S."/>
            <person name="Heilman E."/>
            <person name="Heiman D."/>
            <person name="Howarth C."/>
            <person name="Jen D."/>
            <person name="Larson L."/>
            <person name="Mehta T."/>
            <person name="Neiman D."/>
            <person name="Park D."/>
            <person name="Pearson M."/>
            <person name="Richards J."/>
            <person name="Roberts A."/>
            <person name="Saif S."/>
            <person name="Shea T."/>
            <person name="Shenoy N."/>
            <person name="Sisk P."/>
            <person name="Stolte C."/>
            <person name="Sykes S."/>
            <person name="Walk T."/>
            <person name="White J."/>
            <person name="Yandava C."/>
            <person name="Haas B."/>
            <person name="Nusbaum C."/>
            <person name="Birren B."/>
        </authorList>
    </citation>
    <scope>NUCLEOTIDE SEQUENCE [LARGE SCALE GENOMIC DNA]</scope>
    <source>
        <strain evidence="3">RMSCC 757 / Silveira</strain>
    </source>
</reference>
<organism evidence="3">
    <name type="scientific">Coccidioides posadasii (strain RMSCC 757 / Silveira)</name>
    <name type="common">Valley fever fungus</name>
    <dbReference type="NCBI Taxonomy" id="443226"/>
    <lineage>
        <taxon>Eukaryota</taxon>
        <taxon>Fungi</taxon>
        <taxon>Dikarya</taxon>
        <taxon>Ascomycota</taxon>
        <taxon>Pezizomycotina</taxon>
        <taxon>Eurotiomycetes</taxon>
        <taxon>Eurotiomycetidae</taxon>
        <taxon>Onygenales</taxon>
        <taxon>Onygenaceae</taxon>
        <taxon>Coccidioides</taxon>
    </lineage>
</organism>
<dbReference type="HOGENOM" id="CLU_2120878_0_0_1"/>
<keyword evidence="3" id="KW-1185">Reference proteome</keyword>
<protein>
    <submittedName>
        <fullName evidence="2">Uncharacterized protein</fullName>
    </submittedName>
</protein>
<reference evidence="3" key="1">
    <citation type="journal article" date="2010" name="Genome Res.">
        <title>Population genomic sequencing of Coccidioides fungi reveals recent hybridization and transposon control.</title>
        <authorList>
            <person name="Neafsey D.E."/>
            <person name="Barker B.M."/>
            <person name="Sharpton T.J."/>
            <person name="Stajich J.E."/>
            <person name="Park D.J."/>
            <person name="Whiston E."/>
            <person name="Hung C.-Y."/>
            <person name="McMahan C."/>
            <person name="White J."/>
            <person name="Sykes S."/>
            <person name="Heiman D."/>
            <person name="Young S."/>
            <person name="Zeng Q."/>
            <person name="Abouelleil A."/>
            <person name="Aftuck L."/>
            <person name="Bessette D."/>
            <person name="Brown A."/>
            <person name="FitzGerald M."/>
            <person name="Lui A."/>
            <person name="Macdonald J.P."/>
            <person name="Priest M."/>
            <person name="Orbach M.J."/>
            <person name="Galgiani J.N."/>
            <person name="Kirkland T.N."/>
            <person name="Cole G.T."/>
            <person name="Birren B.W."/>
            <person name="Henn M.R."/>
            <person name="Taylor J.W."/>
            <person name="Rounsley S.D."/>
        </authorList>
    </citation>
    <scope>NUCLEOTIDE SEQUENCE [LARGE SCALE GENOMIC DNA]</scope>
    <source>
        <strain evidence="3">RMSCC 757 / Silveira</strain>
    </source>
</reference>
<feature type="compositionally biased region" description="Polar residues" evidence="1">
    <location>
        <begin position="76"/>
        <end position="89"/>
    </location>
</feature>
<evidence type="ECO:0000256" key="1">
    <source>
        <dbReference type="SAM" id="MobiDB-lite"/>
    </source>
</evidence>
<dbReference type="EMBL" id="GL636492">
    <property type="protein sequence ID" value="EFW18287.1"/>
    <property type="molecule type" value="Genomic_DNA"/>
</dbReference>
<dbReference type="AlphaFoldDB" id="E9D5U4"/>
<feature type="compositionally biased region" description="Basic and acidic residues" evidence="1">
    <location>
        <begin position="23"/>
        <end position="40"/>
    </location>
</feature>
<feature type="region of interest" description="Disordered" evidence="1">
    <location>
        <begin position="23"/>
        <end position="45"/>
    </location>
</feature>
<evidence type="ECO:0000313" key="3">
    <source>
        <dbReference type="Proteomes" id="UP000002497"/>
    </source>
</evidence>
<sequence length="114" mass="12830">MDRESPLPCESCLPPTAISIELKRDVVDQQDQPRRGKHETPYINEGILSPMPRVRCHRTGAEMGRFSPEGLRRSLHTTSNQSGTYSFQNDTAPGNVPILLLIHTYLRDLTSKCP</sequence>
<name>E9D5U4_COCPS</name>
<accession>E9D5U4</accession>
<gene>
    <name evidence="2" type="ORF">CPSG_04974</name>
</gene>
<feature type="region of interest" description="Disordered" evidence="1">
    <location>
        <begin position="64"/>
        <end position="89"/>
    </location>
</feature>
<dbReference type="VEuPathDB" id="FungiDB:CPSG_04974"/>